<reference evidence="1" key="1">
    <citation type="submission" date="2022-05" db="EMBL/GenBank/DDBJ databases">
        <title>The Musa troglodytarum L. genome provides insights into the mechanism of non-climacteric behaviour and enrichment of carotenoids.</title>
        <authorList>
            <person name="Wang J."/>
        </authorList>
    </citation>
    <scope>NUCLEOTIDE SEQUENCE</scope>
    <source>
        <tissue evidence="1">Leaf</tissue>
    </source>
</reference>
<evidence type="ECO:0000313" key="2">
    <source>
        <dbReference type="Proteomes" id="UP001055439"/>
    </source>
</evidence>
<proteinExistence type="predicted"/>
<accession>A0A9E7GDN9</accession>
<sequence>MDSSVFGRSSALAFVARRGRGILLGRCRGRVQAQGALLGERAKRASRSGWWKYPFSGGALLLPDTAAGYFF</sequence>
<dbReference type="Proteomes" id="UP001055439">
    <property type="component" value="Chromosome 6"/>
</dbReference>
<protein>
    <submittedName>
        <fullName evidence="1">Uncharacterized protein</fullName>
    </submittedName>
</protein>
<dbReference type="EMBL" id="CP097508">
    <property type="protein sequence ID" value="URE12775.1"/>
    <property type="molecule type" value="Genomic_DNA"/>
</dbReference>
<keyword evidence="2" id="KW-1185">Reference proteome</keyword>
<organism evidence="1 2">
    <name type="scientific">Musa troglodytarum</name>
    <name type="common">fe'i banana</name>
    <dbReference type="NCBI Taxonomy" id="320322"/>
    <lineage>
        <taxon>Eukaryota</taxon>
        <taxon>Viridiplantae</taxon>
        <taxon>Streptophyta</taxon>
        <taxon>Embryophyta</taxon>
        <taxon>Tracheophyta</taxon>
        <taxon>Spermatophyta</taxon>
        <taxon>Magnoliopsida</taxon>
        <taxon>Liliopsida</taxon>
        <taxon>Zingiberales</taxon>
        <taxon>Musaceae</taxon>
        <taxon>Musa</taxon>
    </lineage>
</organism>
<evidence type="ECO:0000313" key="1">
    <source>
        <dbReference type="EMBL" id="URE12775.1"/>
    </source>
</evidence>
<dbReference type="AlphaFoldDB" id="A0A9E7GDN9"/>
<gene>
    <name evidence="1" type="ORF">MUK42_22955</name>
</gene>
<name>A0A9E7GDN9_9LILI</name>